<gene>
    <name evidence="3" type="ORF">COT97_05620</name>
</gene>
<dbReference type="AlphaFoldDB" id="A0A2H0V3H2"/>
<evidence type="ECO:0000313" key="3">
    <source>
        <dbReference type="EMBL" id="PIR93615.1"/>
    </source>
</evidence>
<dbReference type="Gene3D" id="3.30.300.130">
    <property type="entry name" value="Fe-S cluster assembly (FSCA)"/>
    <property type="match status" value="1"/>
</dbReference>
<evidence type="ECO:0000256" key="1">
    <source>
        <dbReference type="ARBA" id="ARBA00006420"/>
    </source>
</evidence>
<evidence type="ECO:0000259" key="2">
    <source>
        <dbReference type="Pfam" id="PF01106"/>
    </source>
</evidence>
<accession>A0A2H0V3H2</accession>
<protein>
    <recommendedName>
        <fullName evidence="2">NIF system FeS cluster assembly NifU C-terminal domain-containing protein</fullName>
    </recommendedName>
</protein>
<dbReference type="PANTHER" id="PTHR11178">
    <property type="entry name" value="IRON-SULFUR CLUSTER SCAFFOLD PROTEIN NFU-RELATED"/>
    <property type="match status" value="1"/>
</dbReference>
<dbReference type="InterPro" id="IPR001075">
    <property type="entry name" value="NIF_FeS_clus_asmbl_NifU_C"/>
</dbReference>
<dbReference type="SUPFAM" id="SSF117916">
    <property type="entry name" value="Fe-S cluster assembly (FSCA) domain-like"/>
    <property type="match status" value="1"/>
</dbReference>
<dbReference type="GO" id="GO:0005506">
    <property type="term" value="F:iron ion binding"/>
    <property type="evidence" value="ECO:0007669"/>
    <property type="project" value="InterPro"/>
</dbReference>
<name>A0A2H0V3H2_9BACT</name>
<dbReference type="Proteomes" id="UP000229901">
    <property type="component" value="Unassembled WGS sequence"/>
</dbReference>
<sequence>MTFKENIEKALEEVRPLLQMDGGDIELVEANEQTKEVKVKFLGMCSGCPMTQFTLENNVEAKIKEQVPEVKSVTL</sequence>
<dbReference type="PANTHER" id="PTHR11178:SF25">
    <property type="entry name" value="NIFU-LIKE PROTEIN 3, CHLOROPLASTIC"/>
    <property type="match status" value="1"/>
</dbReference>
<feature type="domain" description="NIF system FeS cluster assembly NifU C-terminal" evidence="2">
    <location>
        <begin position="7"/>
        <end position="73"/>
    </location>
</feature>
<dbReference type="GO" id="GO:0051536">
    <property type="term" value="F:iron-sulfur cluster binding"/>
    <property type="evidence" value="ECO:0007669"/>
    <property type="project" value="InterPro"/>
</dbReference>
<dbReference type="EMBL" id="PFAP01000047">
    <property type="protein sequence ID" value="PIR93615.1"/>
    <property type="molecule type" value="Genomic_DNA"/>
</dbReference>
<dbReference type="Pfam" id="PF01106">
    <property type="entry name" value="NifU"/>
    <property type="match status" value="1"/>
</dbReference>
<organism evidence="3 4">
    <name type="scientific">Candidatus Falkowbacteria bacterium CG10_big_fil_rev_8_21_14_0_10_39_11</name>
    <dbReference type="NCBI Taxonomy" id="1974565"/>
    <lineage>
        <taxon>Bacteria</taxon>
        <taxon>Candidatus Falkowiibacteriota</taxon>
    </lineage>
</organism>
<proteinExistence type="inferred from homology"/>
<evidence type="ECO:0000313" key="4">
    <source>
        <dbReference type="Proteomes" id="UP000229901"/>
    </source>
</evidence>
<reference evidence="4" key="1">
    <citation type="submission" date="2017-09" db="EMBL/GenBank/DDBJ databases">
        <title>Depth-based differentiation of microbial function through sediment-hosted aquifers and enrichment of novel symbionts in the deep terrestrial subsurface.</title>
        <authorList>
            <person name="Probst A.J."/>
            <person name="Ladd B."/>
            <person name="Jarett J.K."/>
            <person name="Geller-Mcgrath D.E."/>
            <person name="Sieber C.M.K."/>
            <person name="Emerson J.B."/>
            <person name="Anantharaman K."/>
            <person name="Thomas B.C."/>
            <person name="Malmstrom R."/>
            <person name="Stieglmeier M."/>
            <person name="Klingl A."/>
            <person name="Woyke T."/>
            <person name="Ryan C.M."/>
            <person name="Banfield J.F."/>
        </authorList>
    </citation>
    <scope>NUCLEOTIDE SEQUENCE [LARGE SCALE GENOMIC DNA]</scope>
</reference>
<comment type="similarity">
    <text evidence="1">Belongs to the NifU family.</text>
</comment>
<dbReference type="GO" id="GO:0016226">
    <property type="term" value="P:iron-sulfur cluster assembly"/>
    <property type="evidence" value="ECO:0007669"/>
    <property type="project" value="InterPro"/>
</dbReference>
<comment type="caution">
    <text evidence="3">The sequence shown here is derived from an EMBL/GenBank/DDBJ whole genome shotgun (WGS) entry which is preliminary data.</text>
</comment>
<dbReference type="InterPro" id="IPR034904">
    <property type="entry name" value="FSCA_dom_sf"/>
</dbReference>